<name>A0ABN9VEM7_9DINO</name>
<feature type="region of interest" description="Disordered" evidence="1">
    <location>
        <begin position="173"/>
        <end position="206"/>
    </location>
</feature>
<keyword evidence="2" id="KW-1133">Transmembrane helix</keyword>
<reference evidence="3" key="1">
    <citation type="submission" date="2023-10" db="EMBL/GenBank/DDBJ databases">
        <authorList>
            <person name="Chen Y."/>
            <person name="Shah S."/>
            <person name="Dougan E. K."/>
            <person name="Thang M."/>
            <person name="Chan C."/>
        </authorList>
    </citation>
    <scope>NUCLEOTIDE SEQUENCE [LARGE SCALE GENOMIC DNA]</scope>
</reference>
<dbReference type="Proteomes" id="UP001189429">
    <property type="component" value="Unassembled WGS sequence"/>
</dbReference>
<comment type="caution">
    <text evidence="3">The sequence shown here is derived from an EMBL/GenBank/DDBJ whole genome shotgun (WGS) entry which is preliminary data.</text>
</comment>
<keyword evidence="2" id="KW-0812">Transmembrane</keyword>
<proteinExistence type="predicted"/>
<evidence type="ECO:0000313" key="4">
    <source>
        <dbReference type="Proteomes" id="UP001189429"/>
    </source>
</evidence>
<keyword evidence="2" id="KW-0472">Membrane</keyword>
<protein>
    <submittedName>
        <fullName evidence="3">Uncharacterized protein</fullName>
    </submittedName>
</protein>
<sequence length="239" mass="27238">MYAMSNLEGEVDADDYQVDNGRSTYVGLCDIVDGLSGTRLVLEVPTVLDESVKDALLEFCKRLDRVKGYQPMVPDISITEIRQVSLHQMTLLCMLTTWCARPGRERILTREREIFWVAIASAVVSASWAFLLFCIIGSIWKHYYEAHTSLDLLHKGHSTAQYEVRCRRDRSGRESFRGVRGQRQVGPNRGDTHAGEEEEEEEEAHWSVPQRVELENSLVLPLGSSLPSKTFMGWVRCSW</sequence>
<accession>A0ABN9VEM7</accession>
<gene>
    <name evidence="3" type="ORF">PCOR1329_LOCUS57340</name>
</gene>
<evidence type="ECO:0000256" key="1">
    <source>
        <dbReference type="SAM" id="MobiDB-lite"/>
    </source>
</evidence>
<feature type="transmembrane region" description="Helical" evidence="2">
    <location>
        <begin position="114"/>
        <end position="140"/>
    </location>
</feature>
<keyword evidence="4" id="KW-1185">Reference proteome</keyword>
<evidence type="ECO:0000313" key="3">
    <source>
        <dbReference type="EMBL" id="CAK0871522.1"/>
    </source>
</evidence>
<organism evidence="3 4">
    <name type="scientific">Prorocentrum cordatum</name>
    <dbReference type="NCBI Taxonomy" id="2364126"/>
    <lineage>
        <taxon>Eukaryota</taxon>
        <taxon>Sar</taxon>
        <taxon>Alveolata</taxon>
        <taxon>Dinophyceae</taxon>
        <taxon>Prorocentrales</taxon>
        <taxon>Prorocentraceae</taxon>
        <taxon>Prorocentrum</taxon>
    </lineage>
</organism>
<evidence type="ECO:0000256" key="2">
    <source>
        <dbReference type="SAM" id="Phobius"/>
    </source>
</evidence>
<dbReference type="EMBL" id="CAUYUJ010017081">
    <property type="protein sequence ID" value="CAK0871522.1"/>
    <property type="molecule type" value="Genomic_DNA"/>
</dbReference>